<keyword evidence="2" id="KW-1185">Reference proteome</keyword>
<dbReference type="EMBL" id="CCYD01000206">
    <property type="protein sequence ID" value="CEG36434.1"/>
    <property type="molecule type" value="Genomic_DNA"/>
</dbReference>
<dbReference type="GeneID" id="36398036"/>
<reference evidence="2" key="1">
    <citation type="submission" date="2014-09" db="EMBL/GenBank/DDBJ databases">
        <authorList>
            <person name="Sharma Rahul"/>
            <person name="Thines Marco"/>
        </authorList>
    </citation>
    <scope>NUCLEOTIDE SEQUENCE [LARGE SCALE GENOMIC DNA]</scope>
</reference>
<protein>
    <submittedName>
        <fullName evidence="1">Uncharacterized protein</fullName>
    </submittedName>
</protein>
<dbReference type="AlphaFoldDB" id="A0A0P1A7N5"/>
<evidence type="ECO:0000313" key="1">
    <source>
        <dbReference type="EMBL" id="CEG36434.1"/>
    </source>
</evidence>
<name>A0A0P1A7N5_PLAHL</name>
<evidence type="ECO:0000313" key="2">
    <source>
        <dbReference type="Proteomes" id="UP000054928"/>
    </source>
</evidence>
<accession>A0A0P1A7N5</accession>
<sequence length="69" mass="7986">MSCTWWKSLYVRLKGSCAHYIVNPTIRPGQILGTRAYEMWCLYYLITGAVICDEVSSIRIPVSRVCYFC</sequence>
<organism evidence="1 2">
    <name type="scientific">Plasmopara halstedii</name>
    <name type="common">Downy mildew of sunflower</name>
    <dbReference type="NCBI Taxonomy" id="4781"/>
    <lineage>
        <taxon>Eukaryota</taxon>
        <taxon>Sar</taxon>
        <taxon>Stramenopiles</taxon>
        <taxon>Oomycota</taxon>
        <taxon>Peronosporomycetes</taxon>
        <taxon>Peronosporales</taxon>
        <taxon>Peronosporaceae</taxon>
        <taxon>Plasmopara</taxon>
    </lineage>
</organism>
<dbReference type="RefSeq" id="XP_024572803.1">
    <property type="nucleotide sequence ID" value="XM_024720767.1"/>
</dbReference>
<dbReference type="Proteomes" id="UP000054928">
    <property type="component" value="Unassembled WGS sequence"/>
</dbReference>
<proteinExistence type="predicted"/>